<reference evidence="10 12" key="2">
    <citation type="journal article" date="2012" name="J. Bacteriol.">
        <title>Complete Genome Sequence of Rahnella sp. Strain Y9602, a Gammaproteobacterium Isolate from Metal- and Radionuclide-Contaminated Soil.</title>
        <authorList>
            <person name="Martinez R.J."/>
            <person name="Bruce D."/>
            <person name="Detter C."/>
            <person name="Goodwin L.A."/>
            <person name="Han J."/>
            <person name="Han C.S."/>
            <person name="Held B."/>
            <person name="Land M.L."/>
            <person name="Mikhailova N."/>
            <person name="Nolan M."/>
            <person name="Pennacchio L."/>
            <person name="Pitluck S."/>
            <person name="Tapia R."/>
            <person name="Woyke T."/>
            <person name="Sobecky P.A."/>
        </authorList>
    </citation>
    <scope>NUCLEOTIDE SEQUENCE [LARGE SCALE GENOMIC DNA]</scope>
    <source>
        <strain evidence="10 12">Y9602</strain>
    </source>
</reference>
<dbReference type="GO" id="GO:0005886">
    <property type="term" value="C:plasma membrane"/>
    <property type="evidence" value="ECO:0007669"/>
    <property type="project" value="UniProtKB-SubCell"/>
</dbReference>
<evidence type="ECO:0000259" key="9">
    <source>
        <dbReference type="PROSITE" id="PS50928"/>
    </source>
</evidence>
<dbReference type="Pfam" id="PF12911">
    <property type="entry name" value="OppC_N"/>
    <property type="match status" value="1"/>
</dbReference>
<proteinExistence type="inferred from homology"/>
<dbReference type="InterPro" id="IPR000515">
    <property type="entry name" value="MetI-like"/>
</dbReference>
<evidence type="ECO:0000256" key="5">
    <source>
        <dbReference type="ARBA" id="ARBA00022692"/>
    </source>
</evidence>
<keyword evidence="4" id="KW-0997">Cell inner membrane</keyword>
<keyword evidence="7 8" id="KW-0472">Membrane</keyword>
<accession>A0A0H3FAL1</accession>
<dbReference type="HOGENOM" id="CLU_028518_1_1_6"/>
<dbReference type="KEGG" id="rah:Rahaq_2451"/>
<feature type="transmembrane region" description="Helical" evidence="8">
    <location>
        <begin position="216"/>
        <end position="237"/>
    </location>
</feature>
<organism evidence="10 12">
    <name type="scientific">Rahnella sp. (strain Y9602)</name>
    <dbReference type="NCBI Taxonomy" id="2703885"/>
    <lineage>
        <taxon>Bacteria</taxon>
        <taxon>Pseudomonadati</taxon>
        <taxon>Pseudomonadota</taxon>
        <taxon>Gammaproteobacteria</taxon>
        <taxon>Enterobacterales</taxon>
        <taxon>Yersiniaceae</taxon>
        <taxon>Rahnella</taxon>
    </lineage>
</organism>
<reference evidence="11 13" key="3">
    <citation type="submission" date="2024-09" db="EMBL/GenBank/DDBJ databases">
        <title>Genomes of Rahnella.</title>
        <authorList>
            <person name="Mnguni F.C."/>
            <person name="Shin G.Y."/>
            <person name="Coutinho T."/>
        </authorList>
    </citation>
    <scope>NUCLEOTIDE SEQUENCE [LARGE SCALE GENOMIC DNA]</scope>
    <source>
        <strain evidence="11 13">20WA0057</strain>
    </source>
</reference>
<reference evidence="12" key="1">
    <citation type="submission" date="2011-01" db="EMBL/GenBank/DDBJ databases">
        <title>Complete sequence of chromosome of Rahnella sp. Y9602.</title>
        <authorList>
            <consortium name="US DOE Joint Genome Institute"/>
            <person name="Lucas S."/>
            <person name="Copeland A."/>
            <person name="Lapidus A."/>
            <person name="Cheng J.-F."/>
            <person name="Goodwin L."/>
            <person name="Pitluck S."/>
            <person name="Lu M."/>
            <person name="Detter J.C."/>
            <person name="Han C."/>
            <person name="Tapia R."/>
            <person name="Land M."/>
            <person name="Hauser L."/>
            <person name="Kyrpides N."/>
            <person name="Ivanova N."/>
            <person name="Ovchinnikova G."/>
            <person name="Pagani I."/>
            <person name="Sobecky P.A."/>
            <person name="Martinez R.J."/>
            <person name="Woyke T."/>
        </authorList>
    </citation>
    <scope>NUCLEOTIDE SEQUENCE [LARGE SCALE GENOMIC DNA]</scope>
    <source>
        <strain evidence="12">Y9602</strain>
    </source>
</reference>
<name>A0A0H3FAL1_RAHSY</name>
<comment type="similarity">
    <text evidence="8">Belongs to the binding-protein-dependent transport system permease family.</text>
</comment>
<dbReference type="EMBL" id="CP002505">
    <property type="protein sequence ID" value="ADW74058.1"/>
    <property type="molecule type" value="Genomic_DNA"/>
</dbReference>
<feature type="transmembrane region" description="Helical" evidence="8">
    <location>
        <begin position="139"/>
        <end position="164"/>
    </location>
</feature>
<evidence type="ECO:0000256" key="8">
    <source>
        <dbReference type="RuleBase" id="RU363032"/>
    </source>
</evidence>
<dbReference type="Gene3D" id="1.10.3720.10">
    <property type="entry name" value="MetI-like"/>
    <property type="match status" value="1"/>
</dbReference>
<keyword evidence="3" id="KW-1003">Cell membrane</keyword>
<gene>
    <name evidence="10" type="ordered locus">Rahaq_2451</name>
    <name evidence="11" type="ORF">ACFPK4_14335</name>
</gene>
<evidence type="ECO:0000256" key="3">
    <source>
        <dbReference type="ARBA" id="ARBA00022475"/>
    </source>
</evidence>
<keyword evidence="13" id="KW-1185">Reference proteome</keyword>
<dbReference type="InterPro" id="IPR050366">
    <property type="entry name" value="BP-dependent_transpt_permease"/>
</dbReference>
<dbReference type="GO" id="GO:0071916">
    <property type="term" value="F:dipeptide transmembrane transporter activity"/>
    <property type="evidence" value="ECO:0007669"/>
    <property type="project" value="TreeGrafter"/>
</dbReference>
<keyword evidence="5 8" id="KW-0812">Transmembrane</keyword>
<feature type="domain" description="ABC transmembrane type-1" evidence="9">
    <location>
        <begin position="90"/>
        <end position="279"/>
    </location>
</feature>
<evidence type="ECO:0000256" key="1">
    <source>
        <dbReference type="ARBA" id="ARBA00004429"/>
    </source>
</evidence>
<dbReference type="RefSeq" id="WP_013575758.1">
    <property type="nucleotide sequence ID" value="NC_015061.1"/>
</dbReference>
<dbReference type="SUPFAM" id="SSF161098">
    <property type="entry name" value="MetI-like"/>
    <property type="match status" value="1"/>
</dbReference>
<dbReference type="Proteomes" id="UP001598201">
    <property type="component" value="Unassembled WGS sequence"/>
</dbReference>
<dbReference type="PROSITE" id="PS50928">
    <property type="entry name" value="ABC_TM1"/>
    <property type="match status" value="1"/>
</dbReference>
<feature type="transmembrane region" description="Helical" evidence="8">
    <location>
        <begin position="257"/>
        <end position="279"/>
    </location>
</feature>
<feature type="transmembrane region" description="Helical" evidence="8">
    <location>
        <begin position="184"/>
        <end position="204"/>
    </location>
</feature>
<evidence type="ECO:0000256" key="4">
    <source>
        <dbReference type="ARBA" id="ARBA00022519"/>
    </source>
</evidence>
<dbReference type="InterPro" id="IPR035906">
    <property type="entry name" value="MetI-like_sf"/>
</dbReference>
<evidence type="ECO:0000256" key="7">
    <source>
        <dbReference type="ARBA" id="ARBA00023136"/>
    </source>
</evidence>
<dbReference type="PANTHER" id="PTHR43386:SF1">
    <property type="entry name" value="D,D-DIPEPTIDE TRANSPORT SYSTEM PERMEASE PROTEIN DDPC-RELATED"/>
    <property type="match status" value="1"/>
</dbReference>
<dbReference type="InterPro" id="IPR025966">
    <property type="entry name" value="OppC_N"/>
</dbReference>
<dbReference type="GeneID" id="95416932"/>
<protein>
    <submittedName>
        <fullName evidence="11">ABC transporter permease</fullName>
    </submittedName>
    <submittedName>
        <fullName evidence="10">Binding-protein-dependent transport systems inner membrane component</fullName>
    </submittedName>
</protein>
<evidence type="ECO:0000313" key="12">
    <source>
        <dbReference type="Proteomes" id="UP000007257"/>
    </source>
</evidence>
<dbReference type="AlphaFoldDB" id="A0A0H3FAL1"/>
<dbReference type="Proteomes" id="UP000007257">
    <property type="component" value="Chromosome"/>
</dbReference>
<dbReference type="Pfam" id="PF00528">
    <property type="entry name" value="BPD_transp_1"/>
    <property type="match status" value="1"/>
</dbReference>
<sequence>MTQMIPEQPTQVEAEAETSVWKPARRITTFSVGLVLVAILVLTALLAPWLAPFDPNIQHIELRLLPPSETHWLGTDGFGRDLLSRVVYGARPTLLLVSLILVLTIPVGLLIGISAGYIGGWYERIVMRLTDIVMSLPSLVMALALVAILGPGLMNGALALAFTSWPPFARQARAETLALRRSDYLAAARMQGIGGLRLMFGHILPLCLPSAVVRAALSLGGIILASAGLGFLGMGIQPPTAEWGSMVAEGSKVIFDQWWVAAAPGGAILFASLAFNLLGDGLRDKMDPRHGN</sequence>
<dbReference type="EMBL" id="JBHUCJ010000033">
    <property type="protein sequence ID" value="MFD3224719.1"/>
    <property type="molecule type" value="Genomic_DNA"/>
</dbReference>
<evidence type="ECO:0000256" key="6">
    <source>
        <dbReference type="ARBA" id="ARBA00022989"/>
    </source>
</evidence>
<feature type="transmembrane region" description="Helical" evidence="8">
    <location>
        <begin position="94"/>
        <end position="118"/>
    </location>
</feature>
<dbReference type="eggNOG" id="COG1173">
    <property type="taxonomic scope" value="Bacteria"/>
</dbReference>
<keyword evidence="2 8" id="KW-0813">Transport</keyword>
<keyword evidence="6 8" id="KW-1133">Transmembrane helix</keyword>
<comment type="subcellular location">
    <subcellularLocation>
        <location evidence="1">Cell inner membrane</location>
        <topology evidence="1">Multi-pass membrane protein</topology>
    </subcellularLocation>
    <subcellularLocation>
        <location evidence="8">Cell membrane</location>
        <topology evidence="8">Multi-pass membrane protein</topology>
    </subcellularLocation>
</comment>
<feature type="transmembrane region" description="Helical" evidence="8">
    <location>
        <begin position="30"/>
        <end position="51"/>
    </location>
</feature>
<evidence type="ECO:0000256" key="2">
    <source>
        <dbReference type="ARBA" id="ARBA00022448"/>
    </source>
</evidence>
<evidence type="ECO:0000313" key="11">
    <source>
        <dbReference type="EMBL" id="MFD3224719.1"/>
    </source>
</evidence>
<evidence type="ECO:0000313" key="10">
    <source>
        <dbReference type="EMBL" id="ADW74058.1"/>
    </source>
</evidence>
<dbReference type="OrthoDB" id="9805884at2"/>
<evidence type="ECO:0000313" key="13">
    <source>
        <dbReference type="Proteomes" id="UP001598201"/>
    </source>
</evidence>
<dbReference type="PANTHER" id="PTHR43386">
    <property type="entry name" value="OLIGOPEPTIDE TRANSPORT SYSTEM PERMEASE PROTEIN APPC"/>
    <property type="match status" value="1"/>
</dbReference>
<dbReference type="CDD" id="cd06261">
    <property type="entry name" value="TM_PBP2"/>
    <property type="match status" value="1"/>
</dbReference>